<dbReference type="PANTHER" id="PTHR34383:SF1">
    <property type="entry name" value="ADP-POLYPHOSPHATE PHOSPHOTRANSFERASE"/>
    <property type="match status" value="1"/>
</dbReference>
<comment type="similarity">
    <text evidence="1 4">Belongs to the polyphosphate kinase 2 (PPK2) family. Class I subfamily.</text>
</comment>
<feature type="domain" description="Polyphosphate kinase-2-related" evidence="6">
    <location>
        <begin position="145"/>
        <end position="368"/>
    </location>
</feature>
<keyword evidence="2 4" id="KW-0808">Transferase</keyword>
<name>A0A1H9QUU3_9BURK</name>
<evidence type="ECO:0000256" key="1">
    <source>
        <dbReference type="ARBA" id="ARBA00009924"/>
    </source>
</evidence>
<dbReference type="GO" id="GO:0008976">
    <property type="term" value="F:polyphosphate kinase activity"/>
    <property type="evidence" value="ECO:0007669"/>
    <property type="project" value="UniProtKB-UniRule"/>
</dbReference>
<evidence type="ECO:0000256" key="4">
    <source>
        <dbReference type="RuleBase" id="RU369062"/>
    </source>
</evidence>
<evidence type="ECO:0000313" key="8">
    <source>
        <dbReference type="Proteomes" id="UP000199766"/>
    </source>
</evidence>
<dbReference type="EC" id="2.7.4.-" evidence="4"/>
<dbReference type="RefSeq" id="WP_091458580.1">
    <property type="nucleotide sequence ID" value="NZ_FOGD01000011.1"/>
</dbReference>
<evidence type="ECO:0000259" key="6">
    <source>
        <dbReference type="Pfam" id="PF03976"/>
    </source>
</evidence>
<dbReference type="Gene3D" id="3.40.50.300">
    <property type="entry name" value="P-loop containing nucleotide triphosphate hydrolases"/>
    <property type="match status" value="1"/>
</dbReference>
<feature type="compositionally biased region" description="Polar residues" evidence="5">
    <location>
        <begin position="1"/>
        <end position="19"/>
    </location>
</feature>
<reference evidence="7 8" key="1">
    <citation type="submission" date="2016-10" db="EMBL/GenBank/DDBJ databases">
        <authorList>
            <person name="de Groot N.N."/>
        </authorList>
    </citation>
    <scope>NUCLEOTIDE SEQUENCE [LARGE SCALE GENOMIC DNA]</scope>
    <source>
        <strain evidence="7 8">ATCC 35958</strain>
    </source>
</reference>
<comment type="function">
    <text evidence="4">Uses inorganic polyphosphate (polyP) as a donor to convert GDP to GTP or ADP to ATP.</text>
</comment>
<gene>
    <name evidence="7" type="ORF">SAMN02982919_02741</name>
</gene>
<accession>A0A1H9QUU3</accession>
<sequence length="397" mass="44631">MSQKPAPQTTERLASTGTDTPPPPKAVAVKPAARSRSRRASSGDTAPVLNTAAVAQHVPQEATLAAQDRQVAAIAGLLNNDELPSKQRAAALRATLEGASADDLAVLRQMLLGTSGATIVKGHPDEQLASDWREGGYPYKNLMRRSTYEAQKYQLQVELLKLQAWVKETGQRVVILFEGRDAAGKGGAIKRFMEHLNPRGAHVVALEKPSEVERGQWYFQRYIQHLPTAGEIVLFDRSWYNRAGVEHVMGFCSDAEYNEFMRQVPEFERTLVRSGIHLVKFWFSVSQAEQRRRFKEREVHPLKQWKLSPIDLASLDKWDDYTRAKEAMFFGTDTADSPWTVVKSNCKKRARLNAMRYVLHKLPYTNKDLDTIGKLDPLIVGRAHVVYERGEQPGSLL</sequence>
<evidence type="ECO:0000256" key="3">
    <source>
        <dbReference type="ARBA" id="ARBA00022777"/>
    </source>
</evidence>
<organism evidence="7 8">
    <name type="scientific">Giesbergeria anulus</name>
    <dbReference type="NCBI Taxonomy" id="180197"/>
    <lineage>
        <taxon>Bacteria</taxon>
        <taxon>Pseudomonadati</taxon>
        <taxon>Pseudomonadota</taxon>
        <taxon>Betaproteobacteria</taxon>
        <taxon>Burkholderiales</taxon>
        <taxon>Comamonadaceae</taxon>
        <taxon>Giesbergeria</taxon>
    </lineage>
</organism>
<evidence type="ECO:0000256" key="2">
    <source>
        <dbReference type="ARBA" id="ARBA00022679"/>
    </source>
</evidence>
<dbReference type="InterPro" id="IPR027417">
    <property type="entry name" value="P-loop_NTPase"/>
</dbReference>
<dbReference type="SUPFAM" id="SSF52540">
    <property type="entry name" value="P-loop containing nucleoside triphosphate hydrolases"/>
    <property type="match status" value="1"/>
</dbReference>
<feature type="region of interest" description="Disordered" evidence="5">
    <location>
        <begin position="1"/>
        <end position="47"/>
    </location>
</feature>
<dbReference type="EMBL" id="FOGD01000011">
    <property type="protein sequence ID" value="SER63619.1"/>
    <property type="molecule type" value="Genomic_DNA"/>
</dbReference>
<evidence type="ECO:0000313" key="7">
    <source>
        <dbReference type="EMBL" id="SER63619.1"/>
    </source>
</evidence>
<dbReference type="OrthoDB" id="9775224at2"/>
<comment type="subunit">
    <text evidence="4">Homotetramer.</text>
</comment>
<protein>
    <recommendedName>
        <fullName evidence="4">ADP/GDP-polyphosphate phosphotransferase</fullName>
        <ecNumber evidence="4">2.7.4.-</ecNumber>
    </recommendedName>
    <alternativeName>
        <fullName evidence="4">Polyphosphate kinase PPK2</fullName>
    </alternativeName>
</protein>
<dbReference type="PANTHER" id="PTHR34383">
    <property type="entry name" value="POLYPHOSPHATE:AMP PHOSPHOTRANSFERASE-RELATED"/>
    <property type="match status" value="1"/>
</dbReference>
<proteinExistence type="inferred from homology"/>
<dbReference type="InterPro" id="IPR022488">
    <property type="entry name" value="PPK2-related"/>
</dbReference>
<evidence type="ECO:0000256" key="5">
    <source>
        <dbReference type="SAM" id="MobiDB-lite"/>
    </source>
</evidence>
<dbReference type="AlphaFoldDB" id="A0A1H9QUU3"/>
<keyword evidence="8" id="KW-1185">Reference proteome</keyword>
<dbReference type="NCBIfam" id="TIGR03707">
    <property type="entry name" value="PPK2_P_aer"/>
    <property type="match status" value="1"/>
</dbReference>
<dbReference type="Proteomes" id="UP000199766">
    <property type="component" value="Unassembled WGS sequence"/>
</dbReference>
<dbReference type="STRING" id="180197.SAMN02982919_02741"/>
<keyword evidence="3 4" id="KW-0418">Kinase</keyword>
<dbReference type="Pfam" id="PF03976">
    <property type="entry name" value="PPK2"/>
    <property type="match status" value="1"/>
</dbReference>
<dbReference type="InterPro" id="IPR022486">
    <property type="entry name" value="PPK2_PA0141"/>
</dbReference>
<dbReference type="GO" id="GO:0006793">
    <property type="term" value="P:phosphorus metabolic process"/>
    <property type="evidence" value="ECO:0007669"/>
    <property type="project" value="InterPro"/>
</dbReference>